<dbReference type="RefSeq" id="WP_165268851.1">
    <property type="nucleotide sequence ID" value="NZ_JAALLS010000012.1"/>
</dbReference>
<dbReference type="GO" id="GO:0043758">
    <property type="term" value="F:acetate-CoA ligase (ADP-forming) activity"/>
    <property type="evidence" value="ECO:0007669"/>
    <property type="project" value="InterPro"/>
</dbReference>
<accession>A0A6M1T3X8</accession>
<dbReference type="Pfam" id="PF13380">
    <property type="entry name" value="CoA_binding_2"/>
    <property type="match status" value="1"/>
</dbReference>
<dbReference type="SUPFAM" id="SSF52210">
    <property type="entry name" value="Succinyl-CoA synthetase domains"/>
    <property type="match status" value="2"/>
</dbReference>
<dbReference type="InterPro" id="IPR032875">
    <property type="entry name" value="Succ_CoA_lig_flav_dom"/>
</dbReference>
<keyword evidence="1" id="KW-0436">Ligase</keyword>
<protein>
    <submittedName>
        <fullName evidence="7">CoA-binding protein</fullName>
    </submittedName>
</protein>
<name>A0A6M1T3X8_9BACT</name>
<keyword evidence="8" id="KW-1185">Reference proteome</keyword>
<dbReference type="PANTHER" id="PTHR43334:SF1">
    <property type="entry name" value="3-HYDROXYPROPIONATE--COA LIGASE [ADP-FORMING]"/>
    <property type="match status" value="1"/>
</dbReference>
<comment type="caution">
    <text evidence="7">The sequence shown here is derived from an EMBL/GenBank/DDBJ whole genome shotgun (WGS) entry which is preliminary data.</text>
</comment>
<evidence type="ECO:0000256" key="4">
    <source>
        <dbReference type="ARBA" id="ARBA00060888"/>
    </source>
</evidence>
<organism evidence="7 8">
    <name type="scientific">Fodinibius halophilus</name>
    <dbReference type="NCBI Taxonomy" id="1736908"/>
    <lineage>
        <taxon>Bacteria</taxon>
        <taxon>Pseudomonadati</taxon>
        <taxon>Balneolota</taxon>
        <taxon>Balneolia</taxon>
        <taxon>Balneolales</taxon>
        <taxon>Balneolaceae</taxon>
        <taxon>Fodinibius</taxon>
    </lineage>
</organism>
<dbReference type="Gene3D" id="3.30.470.20">
    <property type="entry name" value="ATP-grasp fold, B domain"/>
    <property type="match status" value="1"/>
</dbReference>
<evidence type="ECO:0000259" key="6">
    <source>
        <dbReference type="PROSITE" id="PS50975"/>
    </source>
</evidence>
<dbReference type="InterPro" id="IPR011761">
    <property type="entry name" value="ATP-grasp"/>
</dbReference>
<dbReference type="AlphaFoldDB" id="A0A6M1T3X8"/>
<evidence type="ECO:0000313" key="8">
    <source>
        <dbReference type="Proteomes" id="UP000479132"/>
    </source>
</evidence>
<keyword evidence="2 5" id="KW-0547">Nucleotide-binding</keyword>
<dbReference type="InterPro" id="IPR051538">
    <property type="entry name" value="Acyl-CoA_Synth/Transferase"/>
</dbReference>
<dbReference type="InterPro" id="IPR016102">
    <property type="entry name" value="Succinyl-CoA_synth-like"/>
</dbReference>
<dbReference type="GO" id="GO:0046872">
    <property type="term" value="F:metal ion binding"/>
    <property type="evidence" value="ECO:0007669"/>
    <property type="project" value="InterPro"/>
</dbReference>
<dbReference type="SUPFAM" id="SSF56059">
    <property type="entry name" value="Glutathione synthetase ATP-binding domain-like"/>
    <property type="match status" value="1"/>
</dbReference>
<dbReference type="InterPro" id="IPR043938">
    <property type="entry name" value="Ligase_CoA_dom"/>
</dbReference>
<dbReference type="PANTHER" id="PTHR43334">
    <property type="entry name" value="ACETATE--COA LIGASE [ADP-FORMING]"/>
    <property type="match status" value="1"/>
</dbReference>
<dbReference type="GO" id="GO:0005524">
    <property type="term" value="F:ATP binding"/>
    <property type="evidence" value="ECO:0007669"/>
    <property type="project" value="UniProtKB-UniRule"/>
</dbReference>
<dbReference type="InterPro" id="IPR036291">
    <property type="entry name" value="NAD(P)-bd_dom_sf"/>
</dbReference>
<evidence type="ECO:0000256" key="1">
    <source>
        <dbReference type="ARBA" id="ARBA00022598"/>
    </source>
</evidence>
<feature type="domain" description="ATP-grasp" evidence="6">
    <location>
        <begin position="478"/>
        <end position="688"/>
    </location>
</feature>
<dbReference type="Pfam" id="PF19045">
    <property type="entry name" value="Ligase_CoA_2"/>
    <property type="match status" value="1"/>
</dbReference>
<dbReference type="SMART" id="SM00881">
    <property type="entry name" value="CoA_binding"/>
    <property type="match status" value="1"/>
</dbReference>
<evidence type="ECO:0000256" key="3">
    <source>
        <dbReference type="ARBA" id="ARBA00022840"/>
    </source>
</evidence>
<dbReference type="FunFam" id="3.30.1490.20:FF:000020">
    <property type="entry name" value="Protein lysine acetyltransferase"/>
    <property type="match status" value="1"/>
</dbReference>
<dbReference type="InterPro" id="IPR003781">
    <property type="entry name" value="CoA-bd"/>
</dbReference>
<dbReference type="Gene3D" id="3.40.50.261">
    <property type="entry name" value="Succinyl-CoA synthetase domains"/>
    <property type="match status" value="2"/>
</dbReference>
<dbReference type="Pfam" id="PF13607">
    <property type="entry name" value="Succ_CoA_lig"/>
    <property type="match status" value="1"/>
</dbReference>
<evidence type="ECO:0000313" key="7">
    <source>
        <dbReference type="EMBL" id="NGP88777.1"/>
    </source>
</evidence>
<dbReference type="InterPro" id="IPR013815">
    <property type="entry name" value="ATP_grasp_subdomain_1"/>
</dbReference>
<evidence type="ECO:0000256" key="5">
    <source>
        <dbReference type="PROSITE-ProRule" id="PRU00409"/>
    </source>
</evidence>
<dbReference type="EMBL" id="JAALLS010000012">
    <property type="protein sequence ID" value="NGP88777.1"/>
    <property type="molecule type" value="Genomic_DNA"/>
</dbReference>
<keyword evidence="3 5" id="KW-0067">ATP-binding</keyword>
<dbReference type="SUPFAM" id="SSF51735">
    <property type="entry name" value="NAD(P)-binding Rossmann-fold domains"/>
    <property type="match status" value="1"/>
</dbReference>
<dbReference type="Pfam" id="PF13549">
    <property type="entry name" value="ATP-grasp_5"/>
    <property type="match status" value="1"/>
</dbReference>
<dbReference type="Gene3D" id="3.40.50.720">
    <property type="entry name" value="NAD(P)-binding Rossmann-like Domain"/>
    <property type="match status" value="1"/>
</dbReference>
<sequence length="693" mass="74383">MLDPFFKPKGVAIIGASRNPHKLGYGVVRNLKEYHYQGEIYPVNRSATEILGESCYSRVGEVPDPVDLAVLIVPATVVPETLRDCGERSIKHAIVVSGGFSETGEEGEKLEKELQAVADELDIHVIGPNCIGTIDTHTPVNTTFVTGMPESGEIGFCSQSGAMVASVIDWARGAGVGFSRIVSLGNQAGVNETQMIEALREDRQTKVITAYIEGVSNGEKFLESAKKAALEKPFVALKGGRGESGAKAVASHTGALAGSAEAYESAFERSGVQQADTMEEMFDWARALAWQPLPKGKRVAVLTNAGGPAILAVDALESAGMELADLTEETRDYLQSRLPKAASIKNPVDVLAGSGPGTYAVALDAILTDETVDSVVVIQAPQDWFLPASLAEVVGEVASTHDKPVIASIMGKASVEEALNILHKRKVPNVSFPERVASVLAAMVKRKEWLEMPNGTPDPFEDINTESAQALANQQQWQQLLTEYGIALPPQKQLSSKNEAITFADSIGYPVVLKLVSDSISHKTEVNGVKLNLHNGREVEEAWNEIARSAKEAGATMDAGMVQKMLTGGQEVIVGIKRDQQFGAQVLFGTGGTDVELLKDVASALAPLNRQQAEQLIDATRAGTKLRGWRNQPPADREAVIDYLMRLSQLAKDLPQVDELEINPLYVLPKGQGAYAVDVRGFLAESMPEELSV</sequence>
<comment type="similarity">
    <text evidence="4">In the N-terminal section; belongs to the acetate CoA ligase alpha subunit family.</text>
</comment>
<evidence type="ECO:0000256" key="2">
    <source>
        <dbReference type="ARBA" id="ARBA00022741"/>
    </source>
</evidence>
<dbReference type="Gene3D" id="3.30.1490.20">
    <property type="entry name" value="ATP-grasp fold, A domain"/>
    <property type="match status" value="1"/>
</dbReference>
<gene>
    <name evidence="7" type="ORF">G3569_10445</name>
</gene>
<reference evidence="7 8" key="1">
    <citation type="submission" date="2020-02" db="EMBL/GenBank/DDBJ databases">
        <title>Aliifodinibius halophilus 2W32, complete genome.</title>
        <authorList>
            <person name="Li Y."/>
            <person name="Wu S."/>
        </authorList>
    </citation>
    <scope>NUCLEOTIDE SEQUENCE [LARGE SCALE GENOMIC DNA]</scope>
    <source>
        <strain evidence="7 8">2W32</strain>
    </source>
</reference>
<dbReference type="PROSITE" id="PS50975">
    <property type="entry name" value="ATP_GRASP"/>
    <property type="match status" value="1"/>
</dbReference>
<dbReference type="Proteomes" id="UP000479132">
    <property type="component" value="Unassembled WGS sequence"/>
</dbReference>
<proteinExistence type="inferred from homology"/>